<feature type="domain" description="HD" evidence="3">
    <location>
        <begin position="14"/>
        <end position="174"/>
    </location>
</feature>
<dbReference type="EMBL" id="AP019860">
    <property type="protein sequence ID" value="BBM82732.1"/>
    <property type="molecule type" value="Genomic_DNA"/>
</dbReference>
<keyword evidence="2 4" id="KW-0378">Hydrolase</keyword>
<dbReference type="OrthoDB" id="9796032at2"/>
<proteinExistence type="predicted"/>
<dbReference type="GO" id="GO:0046872">
    <property type="term" value="F:metal ion binding"/>
    <property type="evidence" value="ECO:0007669"/>
    <property type="project" value="UniProtKB-KW"/>
</dbReference>
<dbReference type="GO" id="GO:0002953">
    <property type="term" value="F:5'-deoxynucleotidase activity"/>
    <property type="evidence" value="ECO:0007669"/>
    <property type="project" value="InterPro"/>
</dbReference>
<dbReference type="RefSeq" id="WP_151966965.1">
    <property type="nucleotide sequence ID" value="NZ_AP019860.1"/>
</dbReference>
<dbReference type="SUPFAM" id="SSF109604">
    <property type="entry name" value="HD-domain/PDEase-like"/>
    <property type="match status" value="1"/>
</dbReference>
<name>A0A5S9IJW6_UABAM</name>
<keyword evidence="1" id="KW-0479">Metal-binding</keyword>
<evidence type="ECO:0000313" key="5">
    <source>
        <dbReference type="Proteomes" id="UP000326354"/>
    </source>
</evidence>
<dbReference type="PANTHER" id="PTHR11845">
    <property type="entry name" value="5'-DEOXYNUCLEOTIDASE HDDC2"/>
    <property type="match status" value="1"/>
</dbReference>
<dbReference type="GO" id="GO:0005737">
    <property type="term" value="C:cytoplasm"/>
    <property type="evidence" value="ECO:0007669"/>
    <property type="project" value="TreeGrafter"/>
</dbReference>
<reference evidence="4 5" key="1">
    <citation type="submission" date="2019-08" db="EMBL/GenBank/DDBJ databases">
        <title>Complete genome sequence of Candidatus Uab amorphum.</title>
        <authorList>
            <person name="Shiratori T."/>
            <person name="Suzuki S."/>
            <person name="Kakizawa Y."/>
            <person name="Ishida K."/>
        </authorList>
    </citation>
    <scope>NUCLEOTIDE SEQUENCE [LARGE SCALE GENOMIC DNA]</scope>
    <source>
        <strain evidence="4 5">SRT547</strain>
    </source>
</reference>
<accession>A0A5S9IJW6</accession>
<protein>
    <submittedName>
        <fullName evidence="4">Phosphohydrolase</fullName>
    </submittedName>
</protein>
<gene>
    <name evidence="4" type="ORF">UABAM_01075</name>
</gene>
<keyword evidence="5" id="KW-1185">Reference proteome</keyword>
<dbReference type="KEGG" id="uam:UABAM_01075"/>
<evidence type="ECO:0000256" key="2">
    <source>
        <dbReference type="ARBA" id="ARBA00022801"/>
    </source>
</evidence>
<dbReference type="InterPro" id="IPR006674">
    <property type="entry name" value="HD_domain"/>
</dbReference>
<dbReference type="InterPro" id="IPR039356">
    <property type="entry name" value="YfbR/HDDC2"/>
</dbReference>
<dbReference type="Proteomes" id="UP000326354">
    <property type="component" value="Chromosome"/>
</dbReference>
<evidence type="ECO:0000256" key="1">
    <source>
        <dbReference type="ARBA" id="ARBA00022723"/>
    </source>
</evidence>
<dbReference type="Gene3D" id="1.10.3210.10">
    <property type="entry name" value="Hypothetical protein af1432"/>
    <property type="match status" value="1"/>
</dbReference>
<evidence type="ECO:0000313" key="4">
    <source>
        <dbReference type="EMBL" id="BBM82732.1"/>
    </source>
</evidence>
<dbReference type="PANTHER" id="PTHR11845:SF13">
    <property type="entry name" value="5'-DEOXYNUCLEOTIDASE HDDC2"/>
    <property type="match status" value="1"/>
</dbReference>
<dbReference type="AlphaFoldDB" id="A0A5S9IJW6"/>
<evidence type="ECO:0000259" key="3">
    <source>
        <dbReference type="Pfam" id="PF13023"/>
    </source>
</evidence>
<sequence>MTDIDKQLQFIIEIDKLKNIFRRNYIADGLRNENSAEHSWHLAMMAVILEPHSKKIDLLKVIKMVIIHDIVEVDAGDTYIHDKDGLKDKKQREIKAAKRLFGILPQHQAQELHELWDEFEEGESNEAKFANVLDRLHPFLLHIESDGKAWKENKISAHQVYDVMAPVREFPELWQYLAKQVESACEKGWLQNDEKI</sequence>
<dbReference type="Pfam" id="PF13023">
    <property type="entry name" value="HD_3"/>
    <property type="match status" value="1"/>
</dbReference>
<organism evidence="4 5">
    <name type="scientific">Uabimicrobium amorphum</name>
    <dbReference type="NCBI Taxonomy" id="2596890"/>
    <lineage>
        <taxon>Bacteria</taxon>
        <taxon>Pseudomonadati</taxon>
        <taxon>Planctomycetota</taxon>
        <taxon>Candidatus Uabimicrobiia</taxon>
        <taxon>Candidatus Uabimicrobiales</taxon>
        <taxon>Candidatus Uabimicrobiaceae</taxon>
        <taxon>Candidatus Uabimicrobium</taxon>
    </lineage>
</organism>